<dbReference type="EMBL" id="JAERQM010000001">
    <property type="protein sequence ID" value="MBU8542567.1"/>
    <property type="molecule type" value="Genomic_DNA"/>
</dbReference>
<dbReference type="RefSeq" id="WP_216872878.1">
    <property type="nucleotide sequence ID" value="NZ_JAERQM010000001.1"/>
</dbReference>
<organism evidence="2 3">
    <name type="scientific">Falsiroseomonas oleicola</name>
    <dbReference type="NCBI Taxonomy" id="2801474"/>
    <lineage>
        <taxon>Bacteria</taxon>
        <taxon>Pseudomonadati</taxon>
        <taxon>Pseudomonadota</taxon>
        <taxon>Alphaproteobacteria</taxon>
        <taxon>Acetobacterales</taxon>
        <taxon>Roseomonadaceae</taxon>
        <taxon>Falsiroseomonas</taxon>
    </lineage>
</organism>
<keyword evidence="1" id="KW-0812">Transmembrane</keyword>
<sequence>MDQPHFILGHLPFWLVTYGLAVVGWTLIGRFTMQFFVPPDSPLYIWRWFRRLTDWAVRGAALLVPRYVAPVFLPLVAAFWVFTFRMAFGIAMWTAGMAPSLAPAAAPAAG</sequence>
<name>A0ABS6H1M8_9PROT</name>
<dbReference type="Proteomes" id="UP000689967">
    <property type="component" value="Unassembled WGS sequence"/>
</dbReference>
<gene>
    <name evidence="2" type="ORF">JJQ90_02565</name>
</gene>
<feature type="transmembrane region" description="Helical" evidence="1">
    <location>
        <begin position="7"/>
        <end position="28"/>
    </location>
</feature>
<protein>
    <submittedName>
        <fullName evidence="2">YggT family protein</fullName>
    </submittedName>
</protein>
<feature type="transmembrane region" description="Helical" evidence="1">
    <location>
        <begin position="67"/>
        <end position="88"/>
    </location>
</feature>
<keyword evidence="1" id="KW-0472">Membrane</keyword>
<evidence type="ECO:0000313" key="2">
    <source>
        <dbReference type="EMBL" id="MBU8542567.1"/>
    </source>
</evidence>
<keyword evidence="3" id="KW-1185">Reference proteome</keyword>
<evidence type="ECO:0000313" key="3">
    <source>
        <dbReference type="Proteomes" id="UP000689967"/>
    </source>
</evidence>
<accession>A0ABS6H1M8</accession>
<reference evidence="2 3" key="1">
    <citation type="submission" date="2021-01" db="EMBL/GenBank/DDBJ databases">
        <title>Roseomonas sp. nov, a bacterium isolated from an oil production mixture in Yumen Oilfield.</title>
        <authorList>
            <person name="Wu D."/>
        </authorList>
    </citation>
    <scope>NUCLEOTIDE SEQUENCE [LARGE SCALE GENOMIC DNA]</scope>
    <source>
        <strain evidence="2 3">ROY-5-3</strain>
    </source>
</reference>
<proteinExistence type="predicted"/>
<keyword evidence="1" id="KW-1133">Transmembrane helix</keyword>
<comment type="caution">
    <text evidence="2">The sequence shown here is derived from an EMBL/GenBank/DDBJ whole genome shotgun (WGS) entry which is preliminary data.</text>
</comment>
<evidence type="ECO:0000256" key="1">
    <source>
        <dbReference type="SAM" id="Phobius"/>
    </source>
</evidence>